<evidence type="ECO:0000259" key="3">
    <source>
        <dbReference type="Pfam" id="PF22339"/>
    </source>
</evidence>
<reference evidence="4 5" key="1">
    <citation type="submission" date="2017-06" db="EMBL/GenBank/DDBJ databases">
        <title>the draft geome sequence of Illustriluteabacillus marina B3227.</title>
        <authorList>
            <person name="He R.-H."/>
            <person name="Du Z.-J."/>
        </authorList>
    </citation>
    <scope>NUCLEOTIDE SEQUENCE [LARGE SCALE GENOMIC DNA]</scope>
    <source>
        <strain evidence="4 5">B3227</strain>
    </source>
</reference>
<dbReference type="Gene3D" id="1.10.10.10">
    <property type="entry name" value="Winged helix-like DNA-binding domain superfamily/Winged helix DNA-binding domain"/>
    <property type="match status" value="1"/>
</dbReference>
<dbReference type="AlphaFoldDB" id="A0A2I0QRK4"/>
<accession>A0A2I0QRK4</accession>
<protein>
    <recommendedName>
        <fullName evidence="6">Nucleotidyltransferase-like domain-containing protein</fullName>
    </recommendedName>
</protein>
<dbReference type="EMBL" id="PJNH01000004">
    <property type="protein sequence ID" value="PKR76975.1"/>
    <property type="molecule type" value="Genomic_DNA"/>
</dbReference>
<feature type="domain" description="YgxA-like substrate binding" evidence="3">
    <location>
        <begin position="120"/>
        <end position="218"/>
    </location>
</feature>
<feature type="domain" description="Nucleotidyltransferase-like" evidence="1">
    <location>
        <begin position="1"/>
        <end position="118"/>
    </location>
</feature>
<evidence type="ECO:0000313" key="4">
    <source>
        <dbReference type="EMBL" id="PKR76975.1"/>
    </source>
</evidence>
<sequence length="289" mass="34383">MENLLRPIYQEKASQKNTLGVLLVEKIHENSPVTDNFDVILLIIAREAKDEWYVKHYEFEGRTAAMHIVDERLLNEWIDTSGYRKVIDWLTNGSVIFDRNEYVANLKDQLRIFPESTRQLRKVIEFAKLVRAYRECRELYEAKHYLDANSLMVRSLHYLARVAVLERGFHPEITLWNQVRKIDPEVYKLYEELMESDEEPDKRIQLMLLASDFAIHSRAEQGAEHLLSIMREKDEPWTFGELKIHPEIHHYNLDLSILLEYLVEREIVDTVLVETKGEKIYHRKYQVAE</sequence>
<dbReference type="Gene3D" id="1.20.120.330">
    <property type="entry name" value="Nucleotidyltransferases domain 2"/>
    <property type="match status" value="1"/>
</dbReference>
<dbReference type="Pfam" id="PF14540">
    <property type="entry name" value="NTF-like"/>
    <property type="match status" value="1"/>
</dbReference>
<evidence type="ECO:0000259" key="1">
    <source>
        <dbReference type="Pfam" id="PF14540"/>
    </source>
</evidence>
<proteinExistence type="predicted"/>
<evidence type="ECO:0000313" key="5">
    <source>
        <dbReference type="Proteomes" id="UP000243524"/>
    </source>
</evidence>
<dbReference type="Pfam" id="PF22339">
    <property type="entry name" value="YgxA-like_sub_bind"/>
    <property type="match status" value="1"/>
</dbReference>
<dbReference type="InterPro" id="IPR036388">
    <property type="entry name" value="WH-like_DNA-bd_sf"/>
</dbReference>
<dbReference type="Gene3D" id="3.30.460.10">
    <property type="entry name" value="Beta Polymerase, domain 2"/>
    <property type="match status" value="1"/>
</dbReference>
<keyword evidence="5" id="KW-1185">Reference proteome</keyword>
<dbReference type="InterPro" id="IPR029348">
    <property type="entry name" value="NTF-like"/>
</dbReference>
<dbReference type="OrthoDB" id="2350973at2"/>
<comment type="caution">
    <text evidence="4">The sequence shown here is derived from an EMBL/GenBank/DDBJ whole genome shotgun (WGS) entry which is preliminary data.</text>
</comment>
<dbReference type="InterPro" id="IPR041143">
    <property type="entry name" value="YgxA_HTH"/>
</dbReference>
<gene>
    <name evidence="4" type="ORF">CEY16_14315</name>
</gene>
<name>A0A2I0QRK4_9BACI</name>
<dbReference type="InterPro" id="IPR054515">
    <property type="entry name" value="YgxA-like_substrate-bd"/>
</dbReference>
<evidence type="ECO:0008006" key="6">
    <source>
        <dbReference type="Google" id="ProtNLM"/>
    </source>
</evidence>
<dbReference type="RefSeq" id="WP_101332725.1">
    <property type="nucleotide sequence ID" value="NZ_PJNH01000004.1"/>
</dbReference>
<dbReference type="Proteomes" id="UP000243524">
    <property type="component" value="Unassembled WGS sequence"/>
</dbReference>
<organism evidence="4 5">
    <name type="scientific">Halalkalibacillus sediminis</name>
    <dbReference type="NCBI Taxonomy" id="2018042"/>
    <lineage>
        <taxon>Bacteria</taxon>
        <taxon>Bacillati</taxon>
        <taxon>Bacillota</taxon>
        <taxon>Bacilli</taxon>
        <taxon>Bacillales</taxon>
        <taxon>Bacillaceae</taxon>
        <taxon>Halalkalibacillus</taxon>
    </lineage>
</organism>
<dbReference type="InterPro" id="IPR043519">
    <property type="entry name" value="NT_sf"/>
</dbReference>
<feature type="domain" description="YgxA-like helix-turn-helix" evidence="2">
    <location>
        <begin position="224"/>
        <end position="287"/>
    </location>
</feature>
<dbReference type="Pfam" id="PF18576">
    <property type="entry name" value="HTH_52"/>
    <property type="match status" value="1"/>
</dbReference>
<evidence type="ECO:0000259" key="2">
    <source>
        <dbReference type="Pfam" id="PF18576"/>
    </source>
</evidence>